<dbReference type="AlphaFoldDB" id="A0A3A8EJL1"/>
<reference evidence="1 2" key="1">
    <citation type="submission" date="2018-09" db="EMBL/GenBank/DDBJ databases">
        <title>The draft genome of Acinetobacter spp. strains.</title>
        <authorList>
            <person name="Qin J."/>
            <person name="Feng Y."/>
            <person name="Zong Z."/>
        </authorList>
    </citation>
    <scope>NUCLEOTIDE SEQUENCE [LARGE SCALE GENOMIC DNA]</scope>
    <source>
        <strain evidence="1 2">WCHAc060115</strain>
    </source>
</reference>
<sequence length="335" mass="39487">MNMSMQPTNTTESINLPYFCMGEFNLFNMQSVSEIATNPSYLPFKEKFKKISRISTQYYVSNTPHTDHVFELLLSFQPINVQLREHSLFKISQSVKAVHQAYVNLGYNSDRPINPMLLHNEYYVEQIKPVVDTFIYELKKHSTSKNAIADRDKRIALIKEIRKENVPVMKKLFKTHQQFNLNHFTYVFHMNEHELFKANKSVENALTQKMRSIINQFHEKHQSEILALFFCIQRDLSDNYVLNVYCATEQECQPLSMKDCINFRDNGTLNFAPLSKITMSIFEFQNSMNIQGVDGINEKIWKVIFGQQVEKYKYVYYESEFVSPKFIYLECDSKN</sequence>
<proteinExistence type="predicted"/>
<gene>
    <name evidence="1" type="ORF">D7V20_17565</name>
</gene>
<dbReference type="OrthoDB" id="6671969at2"/>
<keyword evidence="2" id="KW-1185">Reference proteome</keyword>
<dbReference type="RefSeq" id="WP_120385260.1">
    <property type="nucleotide sequence ID" value="NZ_RAXT01000075.1"/>
</dbReference>
<evidence type="ECO:0000313" key="2">
    <source>
        <dbReference type="Proteomes" id="UP000280405"/>
    </source>
</evidence>
<dbReference type="Proteomes" id="UP000280405">
    <property type="component" value="Unassembled WGS sequence"/>
</dbReference>
<dbReference type="EMBL" id="RAXT01000075">
    <property type="protein sequence ID" value="RKG34309.1"/>
    <property type="molecule type" value="Genomic_DNA"/>
</dbReference>
<comment type="caution">
    <text evidence="1">The sequence shown here is derived from an EMBL/GenBank/DDBJ whole genome shotgun (WGS) entry which is preliminary data.</text>
</comment>
<organism evidence="1 2">
    <name type="scientific">Acinetobacter rongchengensis</name>
    <dbReference type="NCBI Taxonomy" id="2419601"/>
    <lineage>
        <taxon>Bacteria</taxon>
        <taxon>Pseudomonadati</taxon>
        <taxon>Pseudomonadota</taxon>
        <taxon>Gammaproteobacteria</taxon>
        <taxon>Moraxellales</taxon>
        <taxon>Moraxellaceae</taxon>
        <taxon>Acinetobacter</taxon>
    </lineage>
</organism>
<protein>
    <submittedName>
        <fullName evidence="1">Uncharacterized protein</fullName>
    </submittedName>
</protein>
<accession>A0A3A8EJL1</accession>
<name>A0A3A8EJL1_9GAMM</name>
<evidence type="ECO:0000313" key="1">
    <source>
        <dbReference type="EMBL" id="RKG34309.1"/>
    </source>
</evidence>